<evidence type="ECO:0000313" key="2">
    <source>
        <dbReference type="Proteomes" id="UP000203651"/>
    </source>
</evidence>
<accession>A0A1S5YE10</accession>
<name>A0A1S5YE10_9BBAC</name>
<dbReference type="KEGG" id="vg:39105783"/>
<dbReference type="GeneID" id="39105783"/>
<sequence>MSIDLLNWSSNLDSELMRKHVRATNEIHDYLFRNCDGDIVRWNAMTNQQRVNLGLHVWRLVVRVCCRPRRTFQLYLLTRLLKKLVPDDVMLMGGSGVVKLTYVMRYTFYVSGGMGELVRCVGYEALYDYCIDDPLDTCELGDFVDLLASFHPESTFLLIVSVYVQVPVSDSVLRYFDKNRLKIDGVDYYEKVRHHHDDLEVTLVPHNHFFEDVIMRYNLRLYNRCLIDRTVYTIELTCNFNALQLLYELAYLVKEYRLLRTSKVVYQHVMTRNLWYVRLLLMNVETDCGANAMIDMLTRIKAPIFSPRQSTPVNVDMLRVVNYLK</sequence>
<organism evidence="1 2">
    <name type="scientific">Betabaculovirus altermyunipunctae</name>
    <dbReference type="NCBI Taxonomy" id="3051996"/>
    <lineage>
        <taxon>Viruses</taxon>
        <taxon>Viruses incertae sedis</taxon>
        <taxon>Naldaviricetes</taxon>
        <taxon>Lefavirales</taxon>
        <taxon>Baculoviridae</taxon>
        <taxon>Betabaculovirus</taxon>
    </lineage>
</organism>
<proteinExistence type="predicted"/>
<keyword evidence="2" id="KW-1185">Reference proteome</keyword>
<reference evidence="1 2" key="1">
    <citation type="journal article" date="2017" name="PLoS ONE">
        <title>The Complete Genome Sequence of a Second Distinct Betabaculovirus from the True Armyworm, Mythimna unipuncta.</title>
        <authorList>
            <person name="Harrison R.L."/>
            <person name="Rowley D.L."/>
            <person name="Mowery J."/>
            <person name="Bauchan G.R."/>
            <person name="Theilmann D.A."/>
            <person name="Rohrmann G.F."/>
            <person name="Erlandson M.A."/>
        </authorList>
    </citation>
    <scope>NUCLEOTIDE SEQUENCE [LARGE SCALE GENOMIC DNA]</scope>
    <source>
        <strain evidence="1">MyunGV#8</strain>
    </source>
</reference>
<dbReference type="RefSeq" id="YP_009345823.1">
    <property type="nucleotide sequence ID" value="NC_033780.2"/>
</dbReference>
<dbReference type="Proteomes" id="UP000203651">
    <property type="component" value="Segment"/>
</dbReference>
<dbReference type="EMBL" id="KX855660">
    <property type="protein sequence ID" value="AQQ80372.1"/>
    <property type="molecule type" value="Genomic_DNA"/>
</dbReference>
<protein>
    <submittedName>
        <fullName evidence="1">ORF105</fullName>
    </submittedName>
</protein>
<evidence type="ECO:0000313" key="1">
    <source>
        <dbReference type="EMBL" id="AQQ80372.1"/>
    </source>
</evidence>